<dbReference type="Proteomes" id="UP000531251">
    <property type="component" value="Unassembled WGS sequence"/>
</dbReference>
<keyword evidence="1" id="KW-0812">Transmembrane</keyword>
<comment type="caution">
    <text evidence="2">The sequence shown here is derived from an EMBL/GenBank/DDBJ whole genome shotgun (WGS) entry which is preliminary data.</text>
</comment>
<keyword evidence="3" id="KW-1185">Reference proteome</keyword>
<feature type="transmembrane region" description="Helical" evidence="1">
    <location>
        <begin position="127"/>
        <end position="144"/>
    </location>
</feature>
<feature type="transmembrane region" description="Helical" evidence="1">
    <location>
        <begin position="150"/>
        <end position="169"/>
    </location>
</feature>
<organism evidence="2 3">
    <name type="scientific">Sphingomonas trueperi</name>
    <dbReference type="NCBI Taxonomy" id="53317"/>
    <lineage>
        <taxon>Bacteria</taxon>
        <taxon>Pseudomonadati</taxon>
        <taxon>Pseudomonadota</taxon>
        <taxon>Alphaproteobacteria</taxon>
        <taxon>Sphingomonadales</taxon>
        <taxon>Sphingomonadaceae</taxon>
        <taxon>Sphingomonas</taxon>
    </lineage>
</organism>
<dbReference type="EMBL" id="JAATJB010000002">
    <property type="protein sequence ID" value="NJB96739.1"/>
    <property type="molecule type" value="Genomic_DNA"/>
</dbReference>
<feature type="transmembrane region" description="Helical" evidence="1">
    <location>
        <begin position="94"/>
        <end position="115"/>
    </location>
</feature>
<accession>A0A7X6BB71</accession>
<protein>
    <submittedName>
        <fullName evidence="2">Uncharacterized protein</fullName>
    </submittedName>
</protein>
<reference evidence="2 3" key="1">
    <citation type="submission" date="2020-03" db="EMBL/GenBank/DDBJ databases">
        <title>Genomic Encyclopedia of Type Strains, Phase IV (KMG-IV): sequencing the most valuable type-strain genomes for metagenomic binning, comparative biology and taxonomic classification.</title>
        <authorList>
            <person name="Goeker M."/>
        </authorList>
    </citation>
    <scope>NUCLEOTIDE SEQUENCE [LARGE SCALE GENOMIC DNA]</scope>
    <source>
        <strain evidence="2 3">DSM 7225</strain>
    </source>
</reference>
<gene>
    <name evidence="2" type="ORF">GGR89_001039</name>
</gene>
<keyword evidence="1" id="KW-1133">Transmembrane helix</keyword>
<keyword evidence="1" id="KW-0472">Membrane</keyword>
<dbReference type="AlphaFoldDB" id="A0A7X6BB71"/>
<evidence type="ECO:0000256" key="1">
    <source>
        <dbReference type="SAM" id="Phobius"/>
    </source>
</evidence>
<proteinExistence type="predicted"/>
<feature type="transmembrane region" description="Helical" evidence="1">
    <location>
        <begin position="181"/>
        <end position="200"/>
    </location>
</feature>
<name>A0A7X6BB71_9SPHN</name>
<evidence type="ECO:0000313" key="2">
    <source>
        <dbReference type="EMBL" id="NJB96739.1"/>
    </source>
</evidence>
<evidence type="ECO:0000313" key="3">
    <source>
        <dbReference type="Proteomes" id="UP000531251"/>
    </source>
</evidence>
<feature type="transmembrane region" description="Helical" evidence="1">
    <location>
        <begin position="58"/>
        <end position="82"/>
    </location>
</feature>
<sequence length="227" mass="24597">MGAIDVAGFSLNLAAGRSSFAVPLIFHLHAFVFFGWIVLYIAQNLLVDGGSVALHRRLGWVALFGVPLMVVLGTLMTVLSVQRGAPFFFDVRQFLISNPLQLLLFAGFVGAALVLRRQTSWHRRLMYCGMAVLCGPGLGRLLPMPLLIPYAWWVTLVVVLVLLVIGAIADQRRAGRVHPAWLWGIGLMLVVQLIADAIAFSPVGTAFTRSITAGTAGSHRPITPAFP</sequence>
<dbReference type="RefSeq" id="WP_241217808.1">
    <property type="nucleotide sequence ID" value="NZ_BAAADY010000005.1"/>
</dbReference>
<feature type="transmembrane region" description="Helical" evidence="1">
    <location>
        <begin position="20"/>
        <end position="46"/>
    </location>
</feature>